<dbReference type="InterPro" id="IPR006029">
    <property type="entry name" value="Neurotrans-gated_channel_TM"/>
</dbReference>
<protein>
    <submittedName>
        <fullName evidence="4">Acetylcholine receptor subunit alphatype acr16like</fullName>
    </submittedName>
</protein>
<proteinExistence type="predicted"/>
<dbReference type="GO" id="GO:0016020">
    <property type="term" value="C:membrane"/>
    <property type="evidence" value="ECO:0007669"/>
    <property type="project" value="InterPro"/>
</dbReference>
<reference evidence="5" key="1">
    <citation type="submission" date="2021-01" db="EMBL/GenBank/DDBJ databases">
        <title>Caligus Genome Assembly.</title>
        <authorList>
            <person name="Gallardo-Escarate C."/>
        </authorList>
    </citation>
    <scope>NUCLEOTIDE SEQUENCE [LARGE SCALE GENOMIC DNA]</scope>
</reference>
<evidence type="ECO:0000313" key="5">
    <source>
        <dbReference type="Proteomes" id="UP000595437"/>
    </source>
</evidence>
<gene>
    <name evidence="4" type="ORF">FKW44_005875</name>
</gene>
<keyword evidence="2" id="KW-0472">Membrane</keyword>
<keyword evidence="4" id="KW-0675">Receptor</keyword>
<evidence type="ECO:0000313" key="4">
    <source>
        <dbReference type="EMBL" id="QQP53403.1"/>
    </source>
</evidence>
<sequence>PYPIHGAPPAPPPPPSGSCSFGGNASGSNRELQCILKELKFITNRMKIMDEEEEIMSDWKFAAMVIDRFCLITFTAFTVITTVAVLLSAPHIIVE</sequence>
<evidence type="ECO:0000256" key="1">
    <source>
        <dbReference type="SAM" id="MobiDB-lite"/>
    </source>
</evidence>
<feature type="region of interest" description="Disordered" evidence="1">
    <location>
        <begin position="1"/>
        <end position="27"/>
    </location>
</feature>
<evidence type="ECO:0000256" key="2">
    <source>
        <dbReference type="SAM" id="Phobius"/>
    </source>
</evidence>
<dbReference type="Pfam" id="PF02932">
    <property type="entry name" value="Neur_chan_memb"/>
    <property type="match status" value="1"/>
</dbReference>
<feature type="compositionally biased region" description="Polar residues" evidence="1">
    <location>
        <begin position="17"/>
        <end position="27"/>
    </location>
</feature>
<keyword evidence="5" id="KW-1185">Reference proteome</keyword>
<keyword evidence="2" id="KW-1133">Transmembrane helix</keyword>
<accession>A0A7T8QSD5</accession>
<dbReference type="Proteomes" id="UP000595437">
    <property type="component" value="Chromosome 4"/>
</dbReference>
<keyword evidence="2" id="KW-0812">Transmembrane</keyword>
<dbReference type="GO" id="GO:0006811">
    <property type="term" value="P:monoatomic ion transport"/>
    <property type="evidence" value="ECO:0007669"/>
    <property type="project" value="InterPro"/>
</dbReference>
<dbReference type="InterPro" id="IPR038050">
    <property type="entry name" value="Neuro_actylchol_rec"/>
</dbReference>
<dbReference type="EMBL" id="CP045893">
    <property type="protein sequence ID" value="QQP53403.1"/>
    <property type="molecule type" value="Genomic_DNA"/>
</dbReference>
<dbReference type="Gene3D" id="1.20.58.390">
    <property type="entry name" value="Neurotransmitter-gated ion-channel transmembrane domain"/>
    <property type="match status" value="1"/>
</dbReference>
<dbReference type="AlphaFoldDB" id="A0A7T8QSD5"/>
<feature type="transmembrane region" description="Helical" evidence="2">
    <location>
        <begin position="69"/>
        <end position="93"/>
    </location>
</feature>
<feature type="compositionally biased region" description="Pro residues" evidence="1">
    <location>
        <begin position="1"/>
        <end position="16"/>
    </location>
</feature>
<evidence type="ECO:0000259" key="3">
    <source>
        <dbReference type="Pfam" id="PF02932"/>
    </source>
</evidence>
<dbReference type="OrthoDB" id="5975154at2759"/>
<organism evidence="4 5">
    <name type="scientific">Caligus rogercresseyi</name>
    <name type="common">Sea louse</name>
    <dbReference type="NCBI Taxonomy" id="217165"/>
    <lineage>
        <taxon>Eukaryota</taxon>
        <taxon>Metazoa</taxon>
        <taxon>Ecdysozoa</taxon>
        <taxon>Arthropoda</taxon>
        <taxon>Crustacea</taxon>
        <taxon>Multicrustacea</taxon>
        <taxon>Hexanauplia</taxon>
        <taxon>Copepoda</taxon>
        <taxon>Siphonostomatoida</taxon>
        <taxon>Caligidae</taxon>
        <taxon>Caligus</taxon>
    </lineage>
</organism>
<feature type="non-terminal residue" evidence="4">
    <location>
        <position position="1"/>
    </location>
</feature>
<dbReference type="FunFam" id="1.20.58.390:FF:000058">
    <property type="entry name" value="Nicotinic acetylcholine receptor alpha6, isoform D"/>
    <property type="match status" value="1"/>
</dbReference>
<feature type="domain" description="Neurotransmitter-gated ion-channel transmembrane" evidence="3">
    <location>
        <begin position="26"/>
        <end position="85"/>
    </location>
</feature>
<dbReference type="InterPro" id="IPR036719">
    <property type="entry name" value="Neuro-gated_channel_TM_sf"/>
</dbReference>
<dbReference type="SUPFAM" id="SSF90112">
    <property type="entry name" value="Neurotransmitter-gated ion-channel transmembrane pore"/>
    <property type="match status" value="1"/>
</dbReference>
<name>A0A7T8QSD5_CALRO</name>